<protein>
    <submittedName>
        <fullName evidence="2">Lipoprotein</fullName>
    </submittedName>
</protein>
<organism evidence="1 2">
    <name type="scientific">Rhabditophanes sp. KR3021</name>
    <dbReference type="NCBI Taxonomy" id="114890"/>
    <lineage>
        <taxon>Eukaryota</taxon>
        <taxon>Metazoa</taxon>
        <taxon>Ecdysozoa</taxon>
        <taxon>Nematoda</taxon>
        <taxon>Chromadorea</taxon>
        <taxon>Rhabditida</taxon>
        <taxon>Tylenchina</taxon>
        <taxon>Panagrolaimomorpha</taxon>
        <taxon>Strongyloidoidea</taxon>
        <taxon>Alloionematidae</taxon>
        <taxon>Rhabditophanes</taxon>
    </lineage>
</organism>
<dbReference type="Proteomes" id="UP000095286">
    <property type="component" value="Unplaced"/>
</dbReference>
<evidence type="ECO:0000313" key="2">
    <source>
        <dbReference type="WBParaSite" id="RSKR_0000896800.1"/>
    </source>
</evidence>
<evidence type="ECO:0000313" key="1">
    <source>
        <dbReference type="Proteomes" id="UP000095286"/>
    </source>
</evidence>
<name>A0AC35U9G5_9BILA</name>
<accession>A0AC35U9G5</accession>
<dbReference type="WBParaSite" id="RSKR_0000896800.1">
    <property type="protein sequence ID" value="RSKR_0000896800.1"/>
    <property type="gene ID" value="RSKR_0000896800"/>
</dbReference>
<reference evidence="2" key="1">
    <citation type="submission" date="2016-11" db="UniProtKB">
        <authorList>
            <consortium name="WormBaseParasite"/>
        </authorList>
    </citation>
    <scope>IDENTIFICATION</scope>
    <source>
        <strain evidence="2">KR3021</strain>
    </source>
</reference>
<proteinExistence type="predicted"/>
<sequence length="252" mass="29239">MRKLNLNLLLFFVSICLTLNFIACKVEIVNKHTLEQHHKSVEDSGKDTKAIHEHADVSSDVKLYKLMLIAKRKDQKKFTDLIKSKDGSLQKTALSEVIRNVGKIFTNNKVKLESFENLTLTQVLDSKNDYKIAFSEVIENIILFGDLNKEIRNTFLDVIIFNDQIKSTTLWAYEYAMNYEKLYDADTVVLLKELNTSLQMSPAAYKQAKKERREQMSRDANDAYMLEMEVKEKAKKEAKLKIKPNKIRHTDL</sequence>